<dbReference type="OrthoDB" id="9804264at2"/>
<gene>
    <name evidence="1" type="ORF">E1161_15150</name>
</gene>
<dbReference type="EMBL" id="SMKV01000016">
    <property type="protein sequence ID" value="TDC91887.1"/>
    <property type="molecule type" value="Genomic_DNA"/>
</dbReference>
<keyword evidence="2" id="KW-1185">Reference proteome</keyword>
<name>A0A4R4UIX7_9PSEU</name>
<reference evidence="1 2" key="1">
    <citation type="submission" date="2019-03" db="EMBL/GenBank/DDBJ databases">
        <title>Draft genome sequences of novel Actinobacteria.</title>
        <authorList>
            <person name="Sahin N."/>
            <person name="Ay H."/>
            <person name="Saygin H."/>
        </authorList>
    </citation>
    <scope>NUCLEOTIDE SEQUENCE [LARGE SCALE GENOMIC DNA]</scope>
    <source>
        <strain evidence="1 2">16K404</strain>
    </source>
</reference>
<proteinExistence type="predicted"/>
<dbReference type="RefSeq" id="WP_132623853.1">
    <property type="nucleotide sequence ID" value="NZ_SMKV01000016.1"/>
</dbReference>
<organism evidence="1 2">
    <name type="scientific">Saccharopolyspora aridisoli</name>
    <dbReference type="NCBI Taxonomy" id="2530385"/>
    <lineage>
        <taxon>Bacteria</taxon>
        <taxon>Bacillati</taxon>
        <taxon>Actinomycetota</taxon>
        <taxon>Actinomycetes</taxon>
        <taxon>Pseudonocardiales</taxon>
        <taxon>Pseudonocardiaceae</taxon>
        <taxon>Saccharopolyspora</taxon>
    </lineage>
</organism>
<dbReference type="Proteomes" id="UP000294744">
    <property type="component" value="Unassembled WGS sequence"/>
</dbReference>
<protein>
    <submittedName>
        <fullName evidence="1">Uncharacterized protein</fullName>
    </submittedName>
</protein>
<comment type="caution">
    <text evidence="1">The sequence shown here is derived from an EMBL/GenBank/DDBJ whole genome shotgun (WGS) entry which is preliminary data.</text>
</comment>
<evidence type="ECO:0000313" key="2">
    <source>
        <dbReference type="Proteomes" id="UP000294744"/>
    </source>
</evidence>
<sequence>MAEGPVPFLSQARTFERPCPEISAQACDVFDDRKFSHGEQVGELALAGSTGARRVVDASVHNWAPGRAERGDLRA</sequence>
<dbReference type="AlphaFoldDB" id="A0A4R4UIX7"/>
<evidence type="ECO:0000313" key="1">
    <source>
        <dbReference type="EMBL" id="TDC91887.1"/>
    </source>
</evidence>
<accession>A0A4R4UIX7</accession>